<dbReference type="Proteomes" id="UP000256562">
    <property type="component" value="Unassembled WGS sequence"/>
</dbReference>
<organism evidence="1 2">
    <name type="scientific">Staphylococcus felis</name>
    <dbReference type="NCBI Taxonomy" id="46127"/>
    <lineage>
        <taxon>Bacteria</taxon>
        <taxon>Bacillati</taxon>
        <taxon>Bacillota</taxon>
        <taxon>Bacilli</taxon>
        <taxon>Bacillales</taxon>
        <taxon>Staphylococcaceae</taxon>
        <taxon>Staphylococcus</taxon>
    </lineage>
</organism>
<reference evidence="1 2" key="1">
    <citation type="journal article" date="2018" name="Vet. Microbiol.">
        <title>Characterisation of Staphylococcus felis isolated from cats using whole genome sequencing.</title>
        <authorList>
            <person name="Worthing K."/>
            <person name="Pang S."/>
            <person name="Trott D.J."/>
            <person name="Abraham S."/>
            <person name="Coombs G.W."/>
            <person name="Jordan D."/>
            <person name="McIntyre L."/>
            <person name="Davies M.R."/>
            <person name="Norris J."/>
        </authorList>
    </citation>
    <scope>NUCLEOTIDE SEQUENCE [LARGE SCALE GENOMIC DNA]</scope>
    <source>
        <strain evidence="1 2">F9</strain>
    </source>
</reference>
<sequence>MKTLNEKELKTVNGGGGGFNFGGDIREIGQMANNAWKDLKDGWNRG</sequence>
<dbReference type="EMBL" id="QKXQ01000781">
    <property type="protein sequence ID" value="REH88092.1"/>
    <property type="molecule type" value="Genomic_DNA"/>
</dbReference>
<evidence type="ECO:0000313" key="1">
    <source>
        <dbReference type="EMBL" id="REH88092.1"/>
    </source>
</evidence>
<protein>
    <submittedName>
        <fullName evidence="1">Bacteriocin-type signal sequence</fullName>
    </submittedName>
</protein>
<dbReference type="InterPro" id="IPR010133">
    <property type="entry name" value="Bacteriocin_signal_seq"/>
</dbReference>
<proteinExistence type="predicted"/>
<dbReference type="NCBIfam" id="TIGR01847">
    <property type="entry name" value="bacteriocin_sig"/>
    <property type="match status" value="1"/>
</dbReference>
<comment type="caution">
    <text evidence="1">The sequence shown here is derived from an EMBL/GenBank/DDBJ whole genome shotgun (WGS) entry which is preliminary data.</text>
</comment>
<gene>
    <name evidence="1" type="ORF">DOS83_14565</name>
</gene>
<accession>A0A3E0IK83</accession>
<dbReference type="AlphaFoldDB" id="A0A3E0IK83"/>
<dbReference type="RefSeq" id="WP_115903075.1">
    <property type="nucleotide sequence ID" value="NZ_CP014834.2"/>
</dbReference>
<name>A0A3E0IK83_9STAP</name>
<evidence type="ECO:0000313" key="2">
    <source>
        <dbReference type="Proteomes" id="UP000256562"/>
    </source>
</evidence>